<reference evidence="3 4" key="1">
    <citation type="submission" date="2022-09" db="EMBL/GenBank/DDBJ databases">
        <authorList>
            <person name="Palmer J.M."/>
        </authorList>
    </citation>
    <scope>NUCLEOTIDE SEQUENCE [LARGE SCALE GENOMIC DNA]</scope>
    <source>
        <strain evidence="3 4">DSM 7382</strain>
    </source>
</reference>
<feature type="domain" description="Transglutaminase-like" evidence="2">
    <location>
        <begin position="209"/>
        <end position="250"/>
    </location>
</feature>
<dbReference type="SUPFAM" id="SSF54001">
    <property type="entry name" value="Cysteine proteinases"/>
    <property type="match status" value="1"/>
</dbReference>
<dbReference type="Proteomes" id="UP001385951">
    <property type="component" value="Unassembled WGS sequence"/>
</dbReference>
<feature type="region of interest" description="Disordered" evidence="1">
    <location>
        <begin position="252"/>
        <end position="290"/>
    </location>
</feature>
<dbReference type="PANTHER" id="PTHR12135:SF0">
    <property type="entry name" value="DNA REPAIR PROTEIN COMPLEMENTING XP-C CELLS"/>
    <property type="match status" value="1"/>
</dbReference>
<dbReference type="GO" id="GO:0005737">
    <property type="term" value="C:cytoplasm"/>
    <property type="evidence" value="ECO:0007669"/>
    <property type="project" value="TreeGrafter"/>
</dbReference>
<dbReference type="InterPro" id="IPR004583">
    <property type="entry name" value="DNA_repair_Rad4"/>
</dbReference>
<evidence type="ECO:0000313" key="3">
    <source>
        <dbReference type="EMBL" id="KAK7690125.1"/>
    </source>
</evidence>
<evidence type="ECO:0000313" key="4">
    <source>
        <dbReference type="Proteomes" id="UP001385951"/>
    </source>
</evidence>
<dbReference type="GO" id="GO:0071942">
    <property type="term" value="C:XPC complex"/>
    <property type="evidence" value="ECO:0007669"/>
    <property type="project" value="TreeGrafter"/>
</dbReference>
<dbReference type="GO" id="GO:0003697">
    <property type="term" value="F:single-stranded DNA binding"/>
    <property type="evidence" value="ECO:0007669"/>
    <property type="project" value="TreeGrafter"/>
</dbReference>
<dbReference type="InterPro" id="IPR036985">
    <property type="entry name" value="Transglutaminase-like_sf"/>
</dbReference>
<feature type="compositionally biased region" description="Basic residues" evidence="1">
    <location>
        <begin position="259"/>
        <end position="270"/>
    </location>
</feature>
<dbReference type="AlphaFoldDB" id="A0AAW0GG09"/>
<keyword evidence="4" id="KW-1185">Reference proteome</keyword>
<feature type="compositionally biased region" description="Acidic residues" evidence="1">
    <location>
        <begin position="279"/>
        <end position="290"/>
    </location>
</feature>
<evidence type="ECO:0000259" key="2">
    <source>
        <dbReference type="Pfam" id="PF01841"/>
    </source>
</evidence>
<organism evidence="3 4">
    <name type="scientific">Cerrena zonata</name>
    <dbReference type="NCBI Taxonomy" id="2478898"/>
    <lineage>
        <taxon>Eukaryota</taxon>
        <taxon>Fungi</taxon>
        <taxon>Dikarya</taxon>
        <taxon>Basidiomycota</taxon>
        <taxon>Agaricomycotina</taxon>
        <taxon>Agaricomycetes</taxon>
        <taxon>Polyporales</taxon>
        <taxon>Cerrenaceae</taxon>
        <taxon>Cerrena</taxon>
    </lineage>
</organism>
<sequence length="316" mass="35619">MIMETPTLTDSNSFVDADSDDDFDWEEVQVPQQPEQPLDLSLEKFDVAEGPSNPNRPNIEITISTKPKKDEEAKKRAAKIQAERIARLNCHKMHTIALIANARVRNDWVNDELLHARLLSLVPLSLQNSFTMIHKSRVPDAVKRGRLFESAITRLVEWWIEFFEVEPTGHIRSHTFEEIQKKLSSDPKGKGKAVDLDLDDGEVIRSAKSLMKHALMKKGSRDTSAQLFTAMCRALGIPSRLVVSVQSVPWKASIGKPKPPTKKRKATPKGKGKEVDRGDQDDDDDMDMEEVSIPKCLLQLPMVKVERKLSPVVDNV</sequence>
<gene>
    <name evidence="3" type="ORF">QCA50_006774</name>
</gene>
<dbReference type="Pfam" id="PF01841">
    <property type="entry name" value="Transglut_core"/>
    <property type="match status" value="1"/>
</dbReference>
<dbReference type="InterPro" id="IPR038765">
    <property type="entry name" value="Papain-like_cys_pep_sf"/>
</dbReference>
<dbReference type="EMBL" id="JASBNA010000007">
    <property type="protein sequence ID" value="KAK7690125.1"/>
    <property type="molecule type" value="Genomic_DNA"/>
</dbReference>
<dbReference type="GO" id="GO:0003684">
    <property type="term" value="F:damaged DNA binding"/>
    <property type="evidence" value="ECO:0007669"/>
    <property type="project" value="InterPro"/>
</dbReference>
<dbReference type="GO" id="GO:0000111">
    <property type="term" value="C:nucleotide-excision repair factor 2 complex"/>
    <property type="evidence" value="ECO:0007669"/>
    <property type="project" value="TreeGrafter"/>
</dbReference>
<comment type="caution">
    <text evidence="3">The sequence shown here is derived from an EMBL/GenBank/DDBJ whole genome shotgun (WGS) entry which is preliminary data.</text>
</comment>
<dbReference type="Gene3D" id="3.90.260.10">
    <property type="entry name" value="Transglutaminase-like"/>
    <property type="match status" value="1"/>
</dbReference>
<accession>A0AAW0GG09</accession>
<dbReference type="GO" id="GO:0006289">
    <property type="term" value="P:nucleotide-excision repair"/>
    <property type="evidence" value="ECO:0007669"/>
    <property type="project" value="InterPro"/>
</dbReference>
<dbReference type="PANTHER" id="PTHR12135">
    <property type="entry name" value="DNA REPAIR PROTEIN XP-C / RAD4"/>
    <property type="match status" value="1"/>
</dbReference>
<protein>
    <recommendedName>
        <fullName evidence="2">Transglutaminase-like domain-containing protein</fullName>
    </recommendedName>
</protein>
<proteinExistence type="predicted"/>
<dbReference type="InterPro" id="IPR002931">
    <property type="entry name" value="Transglutaminase-like"/>
</dbReference>
<name>A0AAW0GG09_9APHY</name>
<dbReference type="GO" id="GO:0006298">
    <property type="term" value="P:mismatch repair"/>
    <property type="evidence" value="ECO:0007669"/>
    <property type="project" value="TreeGrafter"/>
</dbReference>
<evidence type="ECO:0000256" key="1">
    <source>
        <dbReference type="SAM" id="MobiDB-lite"/>
    </source>
</evidence>